<evidence type="ECO:0000313" key="5">
    <source>
        <dbReference type="EMBL" id="CAD2221450.1"/>
    </source>
</evidence>
<evidence type="ECO:0000256" key="2">
    <source>
        <dbReference type="ARBA" id="ARBA00023034"/>
    </source>
</evidence>
<gene>
    <name evidence="5" type="ORF">ADEAN_000898200</name>
</gene>
<feature type="region of interest" description="Disordered" evidence="4">
    <location>
        <begin position="228"/>
        <end position="250"/>
    </location>
</feature>
<name>A0A7G2CNT1_9TRYP</name>
<feature type="region of interest" description="Disordered" evidence="4">
    <location>
        <begin position="536"/>
        <end position="565"/>
    </location>
</feature>
<feature type="compositionally biased region" description="Polar residues" evidence="4">
    <location>
        <begin position="167"/>
        <end position="181"/>
    </location>
</feature>
<dbReference type="AlphaFoldDB" id="A0A7G2CNT1"/>
<accession>A0A7G2CNT1</accession>
<sequence length="828" mass="92823">MWGDFAKKIKDFADDITTPVYEDDEYRSNEATIEKNQFLQETGGEGVDQPSNVTRALYNADLSFDATDGAAAGGITPIGHNFHTSTFGEDRVQTAFPPLAQSEPTSTSKRADTEQPTPAGAGITPYVPPTTTNFVFTPFKNEVLADAVEHSSKMNDTVPQRDPPPMSLQSSLCSGSTLTKATSTPPVPSEPVSQLPSLPEANQNEALPETKQVEHSIPVSAAPIVEAPAIPAVDPRPSKTETLPKQDTERIERLEKENTHLKAELERTNASFAKASQMLQEEIHLKDEIIEKFKLESQAAETERTETKRELEKTIAQNKALLSEIQQLKTQWALEEQSRSQAGRAEDTAATLTAVSRQKVELEIAVKKYKEASSSALYTYQRCLKEMEREKKKYDREALEAQRNALAGQNRRKEYSDEESEDEESSEYDEDSEDEHNAVAQVKEVRPDRLAADSETFAKRFMEFTTHYQNVRRMQRQWEETYEQAKVANETMNNQCKEAWRLTGQLREELSITKESSAVTEANLRALQERLSVVESELEASREERREQEMKGSLPENGLSDPTAGNTLQFEVDRLRGQLQSKEEEVQELRTTNQNLQQILDSLQQSRTRDVEERTLLIQAELDEAREELGALRQAAVSHQAKLEAAQQESLQALSRKTLEISSLQKKLSDLRAHFEESFVNSAKHGGETVVEKAVVTQLLVKYIHGFIEEKKEAGEILKILSSVLDWGEEEEEEAGLLPGPRNPTPPQKNKPRFAFLRRGNNNNNNAGKTQQEKDANKRSLATLWVDFLMKQSAGNPNANEPTSEPPAPDKPSTEAAPKESESTNTEK</sequence>
<dbReference type="GO" id="GO:0007030">
    <property type="term" value="P:Golgi organization"/>
    <property type="evidence" value="ECO:0007669"/>
    <property type="project" value="TreeGrafter"/>
</dbReference>
<dbReference type="EMBL" id="LR877165">
    <property type="protein sequence ID" value="CAD2221450.1"/>
    <property type="molecule type" value="Genomic_DNA"/>
</dbReference>
<feature type="region of interest" description="Disordered" evidence="4">
    <location>
        <begin position="732"/>
        <end position="828"/>
    </location>
</feature>
<evidence type="ECO:0000256" key="3">
    <source>
        <dbReference type="ARBA" id="ARBA00023054"/>
    </source>
</evidence>
<evidence type="ECO:0008006" key="7">
    <source>
        <dbReference type="Google" id="ProtNLM"/>
    </source>
</evidence>
<dbReference type="PANTHER" id="PTHR18921:SF2">
    <property type="entry name" value="THYROID RECEPTOR-INTERACTING PROTEIN 11"/>
    <property type="match status" value="1"/>
</dbReference>
<dbReference type="GO" id="GO:0031267">
    <property type="term" value="F:small GTPase binding"/>
    <property type="evidence" value="ECO:0007669"/>
    <property type="project" value="TreeGrafter"/>
</dbReference>
<evidence type="ECO:0000256" key="4">
    <source>
        <dbReference type="SAM" id="MobiDB-lite"/>
    </source>
</evidence>
<comment type="subcellular location">
    <subcellularLocation>
        <location evidence="1">Golgi apparatus</location>
    </subcellularLocation>
</comment>
<keyword evidence="6" id="KW-1185">Reference proteome</keyword>
<keyword evidence="2" id="KW-0333">Golgi apparatus</keyword>
<feature type="compositionally biased region" description="Acidic residues" evidence="4">
    <location>
        <begin position="416"/>
        <end position="434"/>
    </location>
</feature>
<dbReference type="Proteomes" id="UP000515908">
    <property type="component" value="Chromosome 21"/>
</dbReference>
<keyword evidence="3" id="KW-0175">Coiled coil</keyword>
<feature type="compositionally biased region" description="Basic and acidic residues" evidence="4">
    <location>
        <begin position="539"/>
        <end position="550"/>
    </location>
</feature>
<dbReference type="VEuPathDB" id="TriTrypDB:ADEAN_000898200"/>
<feature type="compositionally biased region" description="Polar residues" evidence="4">
    <location>
        <begin position="793"/>
        <end position="803"/>
    </location>
</feature>
<feature type="compositionally biased region" description="Basic and acidic residues" evidence="4">
    <location>
        <begin position="236"/>
        <end position="250"/>
    </location>
</feature>
<reference evidence="5 6" key="1">
    <citation type="submission" date="2020-08" db="EMBL/GenBank/DDBJ databases">
        <authorList>
            <person name="Newling K."/>
            <person name="Davey J."/>
            <person name="Forrester S."/>
        </authorList>
    </citation>
    <scope>NUCLEOTIDE SEQUENCE [LARGE SCALE GENOMIC DNA]</scope>
    <source>
        <strain evidence="6">Crithidia deanei Carvalho (ATCC PRA-265)</strain>
    </source>
</reference>
<proteinExistence type="predicted"/>
<feature type="region of interest" description="Disordered" evidence="4">
    <location>
        <begin position="403"/>
        <end position="447"/>
    </location>
</feature>
<dbReference type="PANTHER" id="PTHR18921">
    <property type="entry name" value="MYOSIN HEAVY CHAIN - RELATED"/>
    <property type="match status" value="1"/>
</dbReference>
<feature type="region of interest" description="Disordered" evidence="4">
    <location>
        <begin position="151"/>
        <end position="198"/>
    </location>
</feature>
<evidence type="ECO:0000313" key="6">
    <source>
        <dbReference type="Proteomes" id="UP000515908"/>
    </source>
</evidence>
<feature type="region of interest" description="Disordered" evidence="4">
    <location>
        <begin position="99"/>
        <end position="126"/>
    </location>
</feature>
<protein>
    <recommendedName>
        <fullName evidence="7">GRIP domain-containing protein</fullName>
    </recommendedName>
</protein>
<evidence type="ECO:0000256" key="1">
    <source>
        <dbReference type="ARBA" id="ARBA00004555"/>
    </source>
</evidence>
<dbReference type="GO" id="GO:0005794">
    <property type="term" value="C:Golgi apparatus"/>
    <property type="evidence" value="ECO:0007669"/>
    <property type="project" value="UniProtKB-SubCell"/>
</dbReference>
<feature type="compositionally biased region" description="Basic and acidic residues" evidence="4">
    <location>
        <begin position="817"/>
        <end position="828"/>
    </location>
</feature>
<dbReference type="GO" id="GO:0006888">
    <property type="term" value="P:endoplasmic reticulum to Golgi vesicle-mediated transport"/>
    <property type="evidence" value="ECO:0007669"/>
    <property type="project" value="TreeGrafter"/>
</dbReference>
<organism evidence="5 6">
    <name type="scientific">Angomonas deanei</name>
    <dbReference type="NCBI Taxonomy" id="59799"/>
    <lineage>
        <taxon>Eukaryota</taxon>
        <taxon>Discoba</taxon>
        <taxon>Euglenozoa</taxon>
        <taxon>Kinetoplastea</taxon>
        <taxon>Metakinetoplastina</taxon>
        <taxon>Trypanosomatida</taxon>
        <taxon>Trypanosomatidae</taxon>
        <taxon>Strigomonadinae</taxon>
        <taxon>Angomonas</taxon>
    </lineage>
</organism>